<proteinExistence type="predicted"/>
<dbReference type="Proteomes" id="UP000215914">
    <property type="component" value="Unassembled WGS sequence"/>
</dbReference>
<evidence type="ECO:0000313" key="1">
    <source>
        <dbReference type="EMBL" id="KAF5766285.1"/>
    </source>
</evidence>
<comment type="caution">
    <text evidence="1">The sequence shown here is derived from an EMBL/GenBank/DDBJ whole genome shotgun (WGS) entry which is preliminary data.</text>
</comment>
<dbReference type="Gramene" id="mRNA:HanXRQr2_Chr15g0713591">
    <property type="protein sequence ID" value="mRNA:HanXRQr2_Chr15g0713591"/>
    <property type="gene ID" value="HanXRQr2_Chr15g0713591"/>
</dbReference>
<reference evidence="1" key="2">
    <citation type="submission" date="2020-06" db="EMBL/GenBank/DDBJ databases">
        <title>Helianthus annuus Genome sequencing and assembly Release 2.</title>
        <authorList>
            <person name="Gouzy J."/>
            <person name="Langlade N."/>
            <person name="Munos S."/>
        </authorList>
    </citation>
    <scope>NUCLEOTIDE SEQUENCE</scope>
    <source>
        <tissue evidence="1">Leaves</tissue>
    </source>
</reference>
<keyword evidence="2" id="KW-1185">Reference proteome</keyword>
<dbReference type="AlphaFoldDB" id="A0A9K3H3W2"/>
<evidence type="ECO:0000313" key="2">
    <source>
        <dbReference type="Proteomes" id="UP000215914"/>
    </source>
</evidence>
<name>A0A9K3H3W2_HELAN</name>
<reference evidence="1" key="1">
    <citation type="journal article" date="2017" name="Nature">
        <title>The sunflower genome provides insights into oil metabolism, flowering and Asterid evolution.</title>
        <authorList>
            <person name="Badouin H."/>
            <person name="Gouzy J."/>
            <person name="Grassa C.J."/>
            <person name="Murat F."/>
            <person name="Staton S.E."/>
            <person name="Cottret L."/>
            <person name="Lelandais-Briere C."/>
            <person name="Owens G.L."/>
            <person name="Carrere S."/>
            <person name="Mayjonade B."/>
            <person name="Legrand L."/>
            <person name="Gill N."/>
            <person name="Kane N.C."/>
            <person name="Bowers J.E."/>
            <person name="Hubner S."/>
            <person name="Bellec A."/>
            <person name="Berard A."/>
            <person name="Berges H."/>
            <person name="Blanchet N."/>
            <person name="Boniface M.C."/>
            <person name="Brunel D."/>
            <person name="Catrice O."/>
            <person name="Chaidir N."/>
            <person name="Claudel C."/>
            <person name="Donnadieu C."/>
            <person name="Faraut T."/>
            <person name="Fievet G."/>
            <person name="Helmstetter N."/>
            <person name="King M."/>
            <person name="Knapp S.J."/>
            <person name="Lai Z."/>
            <person name="Le Paslier M.C."/>
            <person name="Lippi Y."/>
            <person name="Lorenzon L."/>
            <person name="Mandel J.R."/>
            <person name="Marage G."/>
            <person name="Marchand G."/>
            <person name="Marquand E."/>
            <person name="Bret-Mestries E."/>
            <person name="Morien E."/>
            <person name="Nambeesan S."/>
            <person name="Nguyen T."/>
            <person name="Pegot-Espagnet P."/>
            <person name="Pouilly N."/>
            <person name="Raftis F."/>
            <person name="Sallet E."/>
            <person name="Schiex T."/>
            <person name="Thomas J."/>
            <person name="Vandecasteele C."/>
            <person name="Vares D."/>
            <person name="Vear F."/>
            <person name="Vautrin S."/>
            <person name="Crespi M."/>
            <person name="Mangin B."/>
            <person name="Burke J.M."/>
            <person name="Salse J."/>
            <person name="Munos S."/>
            <person name="Vincourt P."/>
            <person name="Rieseberg L.H."/>
            <person name="Langlade N.B."/>
        </authorList>
    </citation>
    <scope>NUCLEOTIDE SEQUENCE</scope>
    <source>
        <tissue evidence="1">Leaves</tissue>
    </source>
</reference>
<organism evidence="1 2">
    <name type="scientific">Helianthus annuus</name>
    <name type="common">Common sunflower</name>
    <dbReference type="NCBI Taxonomy" id="4232"/>
    <lineage>
        <taxon>Eukaryota</taxon>
        <taxon>Viridiplantae</taxon>
        <taxon>Streptophyta</taxon>
        <taxon>Embryophyta</taxon>
        <taxon>Tracheophyta</taxon>
        <taxon>Spermatophyta</taxon>
        <taxon>Magnoliopsida</taxon>
        <taxon>eudicotyledons</taxon>
        <taxon>Gunneridae</taxon>
        <taxon>Pentapetalae</taxon>
        <taxon>asterids</taxon>
        <taxon>campanulids</taxon>
        <taxon>Asterales</taxon>
        <taxon>Asteraceae</taxon>
        <taxon>Asteroideae</taxon>
        <taxon>Heliantheae alliance</taxon>
        <taxon>Heliantheae</taxon>
        <taxon>Helianthus</taxon>
    </lineage>
</organism>
<gene>
    <name evidence="1" type="ORF">HanXRQr2_Chr15g0713591</name>
</gene>
<protein>
    <submittedName>
        <fullName evidence="1">Uncharacterized protein</fullName>
    </submittedName>
</protein>
<accession>A0A9K3H3W2</accession>
<sequence length="55" mass="6649">MVDCKQQKGGWECGYMVLQHMFDFVNLYQNQFPDEVSKIYLFINLLLNCLFFFKT</sequence>
<dbReference type="EMBL" id="MNCJ02000330">
    <property type="protein sequence ID" value="KAF5766285.1"/>
    <property type="molecule type" value="Genomic_DNA"/>
</dbReference>